<dbReference type="Gene3D" id="1.20.1000.10">
    <property type="entry name" value="Guanylate-binding protein, C-terminal domain"/>
    <property type="match status" value="1"/>
</dbReference>
<dbReference type="Pfam" id="PF01117">
    <property type="entry name" value="Aerolysin"/>
    <property type="match status" value="1"/>
</dbReference>
<feature type="domain" description="Aerolysin-like C-terminal" evidence="3">
    <location>
        <begin position="366"/>
        <end position="662"/>
    </location>
</feature>
<comment type="similarity">
    <text evidence="1">Belongs to the aerolysin family.</text>
</comment>
<evidence type="ECO:0000256" key="2">
    <source>
        <dbReference type="ARBA" id="ARBA00023157"/>
    </source>
</evidence>
<proteinExistence type="inferred from homology"/>
<evidence type="ECO:0000313" key="5">
    <source>
        <dbReference type="Proteomes" id="UP000789375"/>
    </source>
</evidence>
<evidence type="ECO:0000259" key="3">
    <source>
        <dbReference type="Pfam" id="PF01117"/>
    </source>
</evidence>
<keyword evidence="2" id="KW-1015">Disulfide bond</keyword>
<reference evidence="4" key="1">
    <citation type="submission" date="2021-06" db="EMBL/GenBank/DDBJ databases">
        <authorList>
            <person name="Kallberg Y."/>
            <person name="Tangrot J."/>
            <person name="Rosling A."/>
        </authorList>
    </citation>
    <scope>NUCLEOTIDE SEQUENCE</scope>
    <source>
        <strain evidence="4">87-6 pot B 2015</strain>
    </source>
</reference>
<keyword evidence="5" id="KW-1185">Reference proteome</keyword>
<evidence type="ECO:0000256" key="1">
    <source>
        <dbReference type="ARBA" id="ARBA00009831"/>
    </source>
</evidence>
<dbReference type="Pfam" id="PF03142">
    <property type="entry name" value="Chitin_synth_2"/>
    <property type="match status" value="1"/>
</dbReference>
<accession>A0A9N9B449</accession>
<evidence type="ECO:0000313" key="4">
    <source>
        <dbReference type="EMBL" id="CAG8554400.1"/>
    </source>
</evidence>
<dbReference type="Gene3D" id="2.170.15.10">
    <property type="entry name" value="Proaerolysin, chain A, domain 3"/>
    <property type="match status" value="1"/>
</dbReference>
<organism evidence="4 5">
    <name type="scientific">Funneliformis mosseae</name>
    <name type="common">Endomycorrhizal fungus</name>
    <name type="synonym">Glomus mosseae</name>
    <dbReference type="NCBI Taxonomy" id="27381"/>
    <lineage>
        <taxon>Eukaryota</taxon>
        <taxon>Fungi</taxon>
        <taxon>Fungi incertae sedis</taxon>
        <taxon>Mucoromycota</taxon>
        <taxon>Glomeromycotina</taxon>
        <taxon>Glomeromycetes</taxon>
        <taxon>Glomerales</taxon>
        <taxon>Glomeraceae</taxon>
        <taxon>Funneliformis</taxon>
    </lineage>
</organism>
<dbReference type="Proteomes" id="UP000789375">
    <property type="component" value="Unassembled WGS sequence"/>
</dbReference>
<name>A0A9N9B449_FUNMO</name>
<protein>
    <submittedName>
        <fullName evidence="4">3489_t:CDS:1</fullName>
    </submittedName>
</protein>
<dbReference type="InterPro" id="IPR055267">
    <property type="entry name" value="Aerolysin-like_C"/>
</dbReference>
<gene>
    <name evidence="4" type="ORF">FMOSSE_LOCUS6636</name>
</gene>
<dbReference type="AlphaFoldDB" id="A0A9N9B449"/>
<sequence>MTVKQLESCEKKSRILLFTSIKIFQRNLDNLIPYDQMPFKNIQLVLSTKKLIDQSINEFRQRSFDVDIPLDIADVICKNFSDTIKSQVAELKEINELSLNSTEQEYSRTCKQLLAEYVVKLYNSLRGEPEMFETIITKCTADIMKKYDKKIASYPEFIIKEHYHVFKNKLNSKNKKFRIEYNAYLKQYMKDFKKKVKAIFRNVFHEYKLEVNVKIPNIPMSLRELDILLYDRKDKYHSLFDTKTAALPGQREASKAYVQRRKNILVESINEEQENMSRYNQDASKECCNNIWDKKIQPICDKVKKGDYDSLEKFQKELNTFEHSYRNEALGPAIDTVWKKRFKAIDSWKANIKRSFMAVPYNHKNIENIYNEIMKSTLTPIDRMAEHLGLAWAGSGQYRRTARGYTWDCTRKDVNHKNKLPSYVLYDFKSGLKDLITSDPIIEYVNPREIDISIYGPYPTDTTITRKVDYSVTEQLIWECSKKFTFNQEASASYKQGVKEIWEASISLKFGFSQELFNKDGGTKTITRTESAVSDIFIPAGKRVQVTSISYDQSVTINYIAIFNVSASLRMEGVLLWGAESPEKNYHQDFQEGGTGNHWSHDFGDITEIYDQMMQNREPWLWDECKRDNPELTSILGQLKDPKKYEFIVSGKFNGVNGVRVEDKKIGIDTSLEFELFEKVRTLTGVTPDKYETILMVDAETLIIKDRVSRMMAAMDEIQRLWDFVVPKYNGYSVPKLANPDIVELYSRNVSSKKFIALWRR</sequence>
<dbReference type="EMBL" id="CAJVPP010001419">
    <property type="protein sequence ID" value="CAG8554400.1"/>
    <property type="molecule type" value="Genomic_DNA"/>
</dbReference>
<comment type="caution">
    <text evidence="4">The sequence shown here is derived from an EMBL/GenBank/DDBJ whole genome shotgun (WGS) entry which is preliminary data.</text>
</comment>
<dbReference type="SUPFAM" id="SSF56973">
    <property type="entry name" value="Aerolisin/ETX pore-forming domain"/>
    <property type="match status" value="1"/>
</dbReference>